<gene>
    <name evidence="9" type="primary">fabH</name>
    <name evidence="12" type="synonym">fabHA</name>
    <name evidence="12" type="ORF">BUTYVIB_02062</name>
</gene>
<dbReference type="InterPro" id="IPR013747">
    <property type="entry name" value="ACP_syn_III_C"/>
</dbReference>
<dbReference type="NCBIfam" id="NF006829">
    <property type="entry name" value="PRK09352.1"/>
    <property type="match status" value="1"/>
</dbReference>
<dbReference type="HOGENOM" id="CLU_039592_4_2_9"/>
<dbReference type="GO" id="GO:0033818">
    <property type="term" value="F:beta-ketoacyl-acyl-carrier-protein synthase III activity"/>
    <property type="evidence" value="ECO:0007669"/>
    <property type="project" value="UniProtKB-UniRule"/>
</dbReference>
<dbReference type="InterPro" id="IPR013751">
    <property type="entry name" value="ACP_syn_III_N"/>
</dbReference>
<dbReference type="CDD" id="cd00830">
    <property type="entry name" value="KAS_III"/>
    <property type="match status" value="1"/>
</dbReference>
<dbReference type="HAMAP" id="MF_01815">
    <property type="entry name" value="FabH"/>
    <property type="match status" value="1"/>
</dbReference>
<reference evidence="12 13" key="1">
    <citation type="submission" date="2010-02" db="EMBL/GenBank/DDBJ databases">
        <authorList>
            <person name="Weinstock G."/>
            <person name="Sodergren E."/>
            <person name="Clifton S."/>
            <person name="Fulton L."/>
            <person name="Fulton B."/>
            <person name="Courtney L."/>
            <person name="Fronick C."/>
            <person name="Harrison M."/>
            <person name="Strong C."/>
            <person name="Farmer C."/>
            <person name="Delahaunty K."/>
            <person name="Markovic C."/>
            <person name="Hall O."/>
            <person name="Minx P."/>
            <person name="Tomlinson C."/>
            <person name="Mitreva M."/>
            <person name="Nelson J."/>
            <person name="Hou S."/>
            <person name="Wollam A."/>
            <person name="Pepin K.H."/>
            <person name="Johnson M."/>
            <person name="Bhonagiri V."/>
            <person name="Zhang X."/>
            <person name="Suruliraj S."/>
            <person name="Warren W."/>
            <person name="Chinwalla A."/>
            <person name="Mardis E.R."/>
            <person name="Wilson R.K."/>
        </authorList>
    </citation>
    <scope>NUCLEOTIDE SEQUENCE [LARGE SCALE GENOMIC DNA]</scope>
    <source>
        <strain evidence="12 13">DSM 2876</strain>
    </source>
</reference>
<comment type="domain">
    <text evidence="9">The last Arg residue of the ACP-binding site is essential for the weak association between ACP/AcpP and FabH.</text>
</comment>
<dbReference type="Pfam" id="PF08545">
    <property type="entry name" value="ACP_syn_III"/>
    <property type="match status" value="1"/>
</dbReference>
<comment type="similarity">
    <text evidence="1 9">Belongs to the thiolase-like superfamily. FabH family.</text>
</comment>
<feature type="active site" evidence="9">
    <location>
        <position position="239"/>
    </location>
</feature>
<evidence type="ECO:0000256" key="2">
    <source>
        <dbReference type="ARBA" id="ARBA00022490"/>
    </source>
</evidence>
<comment type="pathway">
    <text evidence="9">Lipid metabolism; fatty acid biosynthesis.</text>
</comment>
<feature type="active site" evidence="9">
    <location>
        <position position="113"/>
    </location>
</feature>
<dbReference type="NCBIfam" id="TIGR00747">
    <property type="entry name" value="fabH"/>
    <property type="match status" value="1"/>
</dbReference>
<evidence type="ECO:0000259" key="11">
    <source>
        <dbReference type="Pfam" id="PF08545"/>
    </source>
</evidence>
<evidence type="ECO:0000256" key="6">
    <source>
        <dbReference type="ARBA" id="ARBA00023098"/>
    </source>
</evidence>
<dbReference type="GO" id="GO:0044550">
    <property type="term" value="P:secondary metabolite biosynthetic process"/>
    <property type="evidence" value="ECO:0007669"/>
    <property type="project" value="TreeGrafter"/>
</dbReference>
<evidence type="ECO:0000259" key="10">
    <source>
        <dbReference type="Pfam" id="PF08541"/>
    </source>
</evidence>
<dbReference type="GO" id="GO:0005737">
    <property type="term" value="C:cytoplasm"/>
    <property type="evidence" value="ECO:0007669"/>
    <property type="project" value="UniProtKB-SubCell"/>
</dbReference>
<comment type="function">
    <text evidence="9">Catalyzes the condensation reaction of fatty acid synthesis by the addition to an acyl acceptor of two carbons from malonyl-ACP. Catalyzes the first condensation reaction which initiates fatty acid synthesis and may therefore play a role in governing the total rate of fatty acid production. Possesses both acetoacetyl-ACP synthase and acetyl transacylase activities. Its substrate specificity determines the biosynthesis of branched-chain and/or straight-chain of fatty acids.</text>
</comment>
<keyword evidence="3 9" id="KW-0444">Lipid biosynthesis</keyword>
<evidence type="ECO:0000256" key="7">
    <source>
        <dbReference type="ARBA" id="ARBA00023160"/>
    </source>
</evidence>
<evidence type="ECO:0000256" key="5">
    <source>
        <dbReference type="ARBA" id="ARBA00022832"/>
    </source>
</evidence>
<dbReference type="Proteomes" id="UP000006238">
    <property type="component" value="Unassembled WGS sequence"/>
</dbReference>
<evidence type="ECO:0000256" key="1">
    <source>
        <dbReference type="ARBA" id="ARBA00008642"/>
    </source>
</evidence>
<proteinExistence type="inferred from homology"/>
<dbReference type="STRING" id="45851.BHV86_08045"/>
<dbReference type="PANTHER" id="PTHR34069">
    <property type="entry name" value="3-OXOACYL-[ACYL-CARRIER-PROTEIN] SYNTHASE 3"/>
    <property type="match status" value="1"/>
</dbReference>
<protein>
    <recommendedName>
        <fullName evidence="9">Beta-ketoacyl-[acyl-carrier-protein] synthase III</fullName>
        <shortName evidence="9">Beta-ketoacyl-ACP synthase III</shortName>
        <shortName evidence="9">KAS III</shortName>
        <ecNumber evidence="9">2.3.1.180</ecNumber>
    </recommendedName>
    <alternativeName>
        <fullName evidence="9">3-oxoacyl-[acyl-carrier-protein] synthase 3</fullName>
    </alternativeName>
    <alternativeName>
        <fullName evidence="9">3-oxoacyl-[acyl-carrier-protein] synthase III</fullName>
    </alternativeName>
</protein>
<name>D4S1U0_9FIRM</name>
<keyword evidence="6 9" id="KW-0443">Lipid metabolism</keyword>
<dbReference type="InterPro" id="IPR004655">
    <property type="entry name" value="FabH"/>
</dbReference>
<evidence type="ECO:0000313" key="12">
    <source>
        <dbReference type="EMBL" id="EFF67838.1"/>
    </source>
</evidence>
<feature type="region of interest" description="ACP-binding" evidence="9">
    <location>
        <begin position="240"/>
        <end position="244"/>
    </location>
</feature>
<dbReference type="eggNOG" id="COG0332">
    <property type="taxonomic scope" value="Bacteria"/>
</dbReference>
<dbReference type="UniPathway" id="UPA00094"/>
<dbReference type="Gene3D" id="3.40.47.10">
    <property type="match status" value="1"/>
</dbReference>
<dbReference type="InterPro" id="IPR016039">
    <property type="entry name" value="Thiolase-like"/>
</dbReference>
<keyword evidence="9" id="KW-0511">Multifunctional enzyme</keyword>
<evidence type="ECO:0000256" key="9">
    <source>
        <dbReference type="HAMAP-Rule" id="MF_01815"/>
    </source>
</evidence>
<keyword evidence="2 9" id="KW-0963">Cytoplasm</keyword>
<dbReference type="GeneID" id="98917811"/>
<feature type="domain" description="Beta-ketoacyl-[acyl-carrier-protein] synthase III C-terminal" evidence="10">
    <location>
        <begin position="223"/>
        <end position="312"/>
    </location>
</feature>
<keyword evidence="5 9" id="KW-0276">Fatty acid metabolism</keyword>
<dbReference type="EMBL" id="ABWN01000035">
    <property type="protein sequence ID" value="EFF67838.1"/>
    <property type="molecule type" value="Genomic_DNA"/>
</dbReference>
<organism evidence="12 13">
    <name type="scientific">Eshraghiella crossota DSM 2876</name>
    <dbReference type="NCBI Taxonomy" id="511680"/>
    <lineage>
        <taxon>Bacteria</taxon>
        <taxon>Bacillati</taxon>
        <taxon>Bacillota</taxon>
        <taxon>Clostridia</taxon>
        <taxon>Lachnospirales</taxon>
        <taxon>Lachnospiraceae</taxon>
        <taxon>Eshraghiella</taxon>
    </lineage>
</organism>
<feature type="domain" description="Beta-ketoacyl-[acyl-carrier-protein] synthase III N-terminal" evidence="11">
    <location>
        <begin position="107"/>
        <end position="182"/>
    </location>
</feature>
<sequence>MVGIKVVSTGHAVPDKVVTNDDLSRVVDTNDEWIYSKTGIKERHFCENETNWELALKAADTAIERAGIDKSEIGMLIVATFTPDYATPSIACVLHEKMGLRTDIPSFDLNAACAGYVYGLKVAASLLQNSKERYALVIGSEQISTRLDMEDRNTCVLFGDGAGATVIELKEGTELYSVWGSEGLSDVLGCTGQNMGKAHIFMDGQKTFKNAVKRMGSAAAEVLEQSGYTMDDIDYVVCHQANERIIDAVVKRMDIPEEKVVKVIARYGNTSAASIPITLDDMYEQGMLEKGNRILLATFGAGFTWASMIVEI</sequence>
<dbReference type="GO" id="GO:0004315">
    <property type="term" value="F:3-oxoacyl-[acyl-carrier-protein] synthase activity"/>
    <property type="evidence" value="ECO:0007669"/>
    <property type="project" value="InterPro"/>
</dbReference>
<dbReference type="GO" id="GO:0006633">
    <property type="term" value="P:fatty acid biosynthetic process"/>
    <property type="evidence" value="ECO:0007669"/>
    <property type="project" value="UniProtKB-UniRule"/>
</dbReference>
<dbReference type="EC" id="2.3.1.180" evidence="9"/>
<comment type="subcellular location">
    <subcellularLocation>
        <location evidence="9">Cytoplasm</location>
    </subcellularLocation>
</comment>
<keyword evidence="8 9" id="KW-0012">Acyltransferase</keyword>
<comment type="subunit">
    <text evidence="9">Homodimer.</text>
</comment>
<dbReference type="AlphaFoldDB" id="D4S1U0"/>
<evidence type="ECO:0000256" key="4">
    <source>
        <dbReference type="ARBA" id="ARBA00022679"/>
    </source>
</evidence>
<dbReference type="PANTHER" id="PTHR34069:SF2">
    <property type="entry name" value="BETA-KETOACYL-[ACYL-CARRIER-PROTEIN] SYNTHASE III"/>
    <property type="match status" value="1"/>
</dbReference>
<comment type="catalytic activity">
    <reaction evidence="9">
        <text>malonyl-[ACP] + acetyl-CoA + H(+) = 3-oxobutanoyl-[ACP] + CO2 + CoA</text>
        <dbReference type="Rhea" id="RHEA:12080"/>
        <dbReference type="Rhea" id="RHEA-COMP:9623"/>
        <dbReference type="Rhea" id="RHEA-COMP:9625"/>
        <dbReference type="ChEBI" id="CHEBI:15378"/>
        <dbReference type="ChEBI" id="CHEBI:16526"/>
        <dbReference type="ChEBI" id="CHEBI:57287"/>
        <dbReference type="ChEBI" id="CHEBI:57288"/>
        <dbReference type="ChEBI" id="CHEBI:78449"/>
        <dbReference type="ChEBI" id="CHEBI:78450"/>
        <dbReference type="EC" id="2.3.1.180"/>
    </reaction>
</comment>
<evidence type="ECO:0000313" key="13">
    <source>
        <dbReference type="Proteomes" id="UP000006238"/>
    </source>
</evidence>
<dbReference type="Pfam" id="PF08541">
    <property type="entry name" value="ACP_syn_III_C"/>
    <property type="match status" value="1"/>
</dbReference>
<dbReference type="RefSeq" id="WP_005604016.1">
    <property type="nucleotide sequence ID" value="NZ_GG663524.1"/>
</dbReference>
<feature type="active site" evidence="9">
    <location>
        <position position="269"/>
    </location>
</feature>
<keyword evidence="4 9" id="KW-0808">Transferase</keyword>
<accession>D4S1U0</accession>
<keyword evidence="13" id="KW-1185">Reference proteome</keyword>
<evidence type="ECO:0000256" key="8">
    <source>
        <dbReference type="ARBA" id="ARBA00023315"/>
    </source>
</evidence>
<evidence type="ECO:0000256" key="3">
    <source>
        <dbReference type="ARBA" id="ARBA00022516"/>
    </source>
</evidence>
<keyword evidence="7 9" id="KW-0275">Fatty acid biosynthesis</keyword>
<dbReference type="SUPFAM" id="SSF53901">
    <property type="entry name" value="Thiolase-like"/>
    <property type="match status" value="1"/>
</dbReference>
<comment type="caution">
    <text evidence="12">The sequence shown here is derived from an EMBL/GenBank/DDBJ whole genome shotgun (WGS) entry which is preliminary data.</text>
</comment>